<evidence type="ECO:0000256" key="1">
    <source>
        <dbReference type="SAM" id="MobiDB-lite"/>
    </source>
</evidence>
<dbReference type="AlphaFoldDB" id="A0A0L7L811"/>
<name>A0A0L7L811_OPEBR</name>
<evidence type="ECO:0000313" key="4">
    <source>
        <dbReference type="Proteomes" id="UP000037510"/>
    </source>
</evidence>
<feature type="region of interest" description="Disordered" evidence="1">
    <location>
        <begin position="181"/>
        <end position="213"/>
    </location>
</feature>
<keyword evidence="4" id="KW-1185">Reference proteome</keyword>
<feature type="region of interest" description="Disordered" evidence="1">
    <location>
        <begin position="114"/>
        <end position="136"/>
    </location>
</feature>
<comment type="caution">
    <text evidence="3">The sequence shown here is derived from an EMBL/GenBank/DDBJ whole genome shotgun (WGS) entry which is preliminary data.</text>
</comment>
<accession>A0A0L7L811</accession>
<keyword evidence="2" id="KW-0732">Signal</keyword>
<sequence length="213" mass="23001">MAARILLHLLFWFLQCLNVLVAAGAASAADAAGAVGADNKQLSSYKACALPNCINANSARSPFFLHTPERERRVSHERRGSLPSTAGSISSSRTGPADGLYVNPMQKTTSTIVTHHNSSGEESSDADTAHSGGWFLHNNNPGAPAALYQRVRDLFHTRSPGPRGPAEGQEAPTVTEVAAIHEHSDSDSGAEATRRDHHYEDIYIAKDEHQRRR</sequence>
<evidence type="ECO:0000313" key="3">
    <source>
        <dbReference type="EMBL" id="KOB71479.1"/>
    </source>
</evidence>
<gene>
    <name evidence="3" type="ORF">OBRU01_13675</name>
</gene>
<dbReference type="EMBL" id="JTDY01002404">
    <property type="protein sequence ID" value="KOB71479.1"/>
    <property type="molecule type" value="Genomic_DNA"/>
</dbReference>
<proteinExistence type="predicted"/>
<protein>
    <submittedName>
        <fullName evidence="3">Putative forked protein</fullName>
    </submittedName>
</protein>
<feature type="region of interest" description="Disordered" evidence="1">
    <location>
        <begin position="67"/>
        <end position="102"/>
    </location>
</feature>
<dbReference type="Proteomes" id="UP000037510">
    <property type="component" value="Unassembled WGS sequence"/>
</dbReference>
<feature type="compositionally biased region" description="Basic and acidic residues" evidence="1">
    <location>
        <begin position="67"/>
        <end position="80"/>
    </location>
</feature>
<reference evidence="3 4" key="1">
    <citation type="journal article" date="2015" name="Genome Biol. Evol.">
        <title>The genome of winter moth (Operophtera brumata) provides a genomic perspective on sexual dimorphism and phenology.</title>
        <authorList>
            <person name="Derks M.F."/>
            <person name="Smit S."/>
            <person name="Salis L."/>
            <person name="Schijlen E."/>
            <person name="Bossers A."/>
            <person name="Mateman C."/>
            <person name="Pijl A.S."/>
            <person name="de Ridder D."/>
            <person name="Groenen M.A."/>
            <person name="Visser M.E."/>
            <person name="Megens H.J."/>
        </authorList>
    </citation>
    <scope>NUCLEOTIDE SEQUENCE [LARGE SCALE GENOMIC DNA]</scope>
    <source>
        <strain evidence="3">WM2013NL</strain>
        <tissue evidence="3">Head and thorax</tissue>
    </source>
</reference>
<feature type="compositionally biased region" description="Polar residues" evidence="1">
    <location>
        <begin position="82"/>
        <end position="94"/>
    </location>
</feature>
<organism evidence="3 4">
    <name type="scientific">Operophtera brumata</name>
    <name type="common">Winter moth</name>
    <name type="synonym">Phalaena brumata</name>
    <dbReference type="NCBI Taxonomy" id="104452"/>
    <lineage>
        <taxon>Eukaryota</taxon>
        <taxon>Metazoa</taxon>
        <taxon>Ecdysozoa</taxon>
        <taxon>Arthropoda</taxon>
        <taxon>Hexapoda</taxon>
        <taxon>Insecta</taxon>
        <taxon>Pterygota</taxon>
        <taxon>Neoptera</taxon>
        <taxon>Endopterygota</taxon>
        <taxon>Lepidoptera</taxon>
        <taxon>Glossata</taxon>
        <taxon>Ditrysia</taxon>
        <taxon>Geometroidea</taxon>
        <taxon>Geometridae</taxon>
        <taxon>Larentiinae</taxon>
        <taxon>Operophtera</taxon>
    </lineage>
</organism>
<feature type="signal peptide" evidence="2">
    <location>
        <begin position="1"/>
        <end position="28"/>
    </location>
</feature>
<feature type="chain" id="PRO_5005573083" evidence="2">
    <location>
        <begin position="29"/>
        <end position="213"/>
    </location>
</feature>
<evidence type="ECO:0000256" key="2">
    <source>
        <dbReference type="SAM" id="SignalP"/>
    </source>
</evidence>